<feature type="binding site" evidence="4">
    <location>
        <position position="99"/>
    </location>
    <ligand>
        <name>AMP</name>
        <dbReference type="ChEBI" id="CHEBI:456215"/>
    </ligand>
</feature>
<evidence type="ECO:0000256" key="4">
    <source>
        <dbReference type="PIRSR" id="PIRSR623088-2"/>
    </source>
</evidence>
<dbReference type="Gene3D" id="1.10.1300.10">
    <property type="entry name" value="3'5'-cyclic nucleotide phosphodiesterase, catalytic domain"/>
    <property type="match status" value="1"/>
</dbReference>
<keyword evidence="2" id="KW-0378">Hydrolase</keyword>
<dbReference type="eggNOG" id="KOG3689">
    <property type="taxonomic scope" value="Eukaryota"/>
</dbReference>
<accession>I0YV12</accession>
<feature type="binding site" evidence="5">
    <location>
        <position position="224"/>
    </location>
    <ligand>
        <name>Zn(2+)</name>
        <dbReference type="ChEBI" id="CHEBI:29105"/>
        <label>1</label>
    </ligand>
</feature>
<evidence type="ECO:0000259" key="6">
    <source>
        <dbReference type="PROSITE" id="PS51845"/>
    </source>
</evidence>
<dbReference type="EMBL" id="AGSI01000010">
    <property type="protein sequence ID" value="EIE22231.1"/>
    <property type="molecule type" value="Genomic_DNA"/>
</dbReference>
<feature type="domain" description="PDEase" evidence="6">
    <location>
        <begin position="1"/>
        <end position="318"/>
    </location>
</feature>
<feature type="binding site" evidence="4">
    <location>
        <position position="275"/>
    </location>
    <ligand>
        <name>AMP</name>
        <dbReference type="ChEBI" id="CHEBI:456215"/>
    </ligand>
</feature>
<organism evidence="7 8">
    <name type="scientific">Coccomyxa subellipsoidea (strain C-169)</name>
    <name type="common">Green microalga</name>
    <dbReference type="NCBI Taxonomy" id="574566"/>
    <lineage>
        <taxon>Eukaryota</taxon>
        <taxon>Viridiplantae</taxon>
        <taxon>Chlorophyta</taxon>
        <taxon>core chlorophytes</taxon>
        <taxon>Trebouxiophyceae</taxon>
        <taxon>Trebouxiophyceae incertae sedis</taxon>
        <taxon>Coccomyxaceae</taxon>
        <taxon>Coccomyxa</taxon>
        <taxon>Coccomyxa subellipsoidea</taxon>
    </lineage>
</organism>
<feature type="binding site" evidence="5">
    <location>
        <position position="62"/>
    </location>
    <ligand>
        <name>Zn(2+)</name>
        <dbReference type="ChEBI" id="CHEBI:29105"/>
        <label>1</label>
    </ligand>
</feature>
<evidence type="ECO:0000256" key="2">
    <source>
        <dbReference type="ARBA" id="ARBA00022801"/>
    </source>
</evidence>
<evidence type="ECO:0000256" key="3">
    <source>
        <dbReference type="PIRSR" id="PIRSR623088-1"/>
    </source>
</evidence>
<dbReference type="OrthoDB" id="68317at2759"/>
<dbReference type="PROSITE" id="PS51845">
    <property type="entry name" value="PDEASE_I_2"/>
    <property type="match status" value="1"/>
</dbReference>
<keyword evidence="8" id="KW-1185">Reference proteome</keyword>
<evidence type="ECO:0000313" key="8">
    <source>
        <dbReference type="Proteomes" id="UP000007264"/>
    </source>
</evidence>
<dbReference type="GeneID" id="17040217"/>
<feature type="binding site" evidence="4">
    <location>
        <begin position="58"/>
        <end position="62"/>
    </location>
    <ligand>
        <name>AMP</name>
        <dbReference type="ChEBI" id="CHEBI:456215"/>
    </ligand>
</feature>
<dbReference type="KEGG" id="csl:COCSUDRAFT_16716"/>
<dbReference type="GO" id="GO:0046872">
    <property type="term" value="F:metal ion binding"/>
    <property type="evidence" value="ECO:0007669"/>
    <property type="project" value="UniProtKB-KW"/>
</dbReference>
<dbReference type="RefSeq" id="XP_005646775.1">
    <property type="nucleotide sequence ID" value="XM_005646718.1"/>
</dbReference>
<dbReference type="SMART" id="SM00471">
    <property type="entry name" value="HDc"/>
    <property type="match status" value="1"/>
</dbReference>
<dbReference type="SUPFAM" id="SSF109604">
    <property type="entry name" value="HD-domain/PDEase-like"/>
    <property type="match status" value="1"/>
</dbReference>
<evidence type="ECO:0000256" key="1">
    <source>
        <dbReference type="ARBA" id="ARBA00022723"/>
    </source>
</evidence>
<keyword evidence="1 5" id="KW-0479">Metal-binding</keyword>
<dbReference type="STRING" id="574566.I0YV12"/>
<feature type="active site" description="Proton donor" evidence="3">
    <location>
        <position position="58"/>
    </location>
</feature>
<gene>
    <name evidence="7" type="ORF">COCSUDRAFT_16716</name>
</gene>
<dbReference type="GO" id="GO:0007165">
    <property type="term" value="P:signal transduction"/>
    <property type="evidence" value="ECO:0007669"/>
    <property type="project" value="InterPro"/>
</dbReference>
<evidence type="ECO:0000256" key="5">
    <source>
        <dbReference type="PIRSR" id="PIRSR623088-3"/>
    </source>
</evidence>
<dbReference type="InterPro" id="IPR003607">
    <property type="entry name" value="HD/PDEase_dom"/>
</dbReference>
<proteinExistence type="predicted"/>
<feature type="binding site" evidence="5">
    <location>
        <position position="99"/>
    </location>
    <ligand>
        <name>Zn(2+)</name>
        <dbReference type="ChEBI" id="CHEBI:29105"/>
        <label>1</label>
    </ligand>
</feature>
<dbReference type="Proteomes" id="UP000007264">
    <property type="component" value="Unassembled WGS sequence"/>
</dbReference>
<evidence type="ECO:0000313" key="7">
    <source>
        <dbReference type="EMBL" id="EIE22231.1"/>
    </source>
</evidence>
<feature type="binding site" evidence="5">
    <location>
        <position position="98"/>
    </location>
    <ligand>
        <name>Zn(2+)</name>
        <dbReference type="ChEBI" id="CHEBI:29105"/>
        <label>1</label>
    </ligand>
</feature>
<dbReference type="InterPro" id="IPR002073">
    <property type="entry name" value="PDEase_catalytic_dom"/>
</dbReference>
<feature type="non-terminal residue" evidence="7">
    <location>
        <position position="1"/>
    </location>
</feature>
<dbReference type="PANTHER" id="PTHR11347">
    <property type="entry name" value="CYCLIC NUCLEOTIDE PHOSPHODIESTERASE"/>
    <property type="match status" value="1"/>
</dbReference>
<dbReference type="GO" id="GO:0004114">
    <property type="term" value="F:3',5'-cyclic-nucleotide phosphodiesterase activity"/>
    <property type="evidence" value="ECO:0007669"/>
    <property type="project" value="InterPro"/>
</dbReference>
<dbReference type="AlphaFoldDB" id="I0YV12"/>
<reference evidence="7 8" key="1">
    <citation type="journal article" date="2012" name="Genome Biol.">
        <title>The genome of the polar eukaryotic microalga coccomyxa subellipsoidea reveals traits of cold adaptation.</title>
        <authorList>
            <person name="Blanc G."/>
            <person name="Agarkova I."/>
            <person name="Grimwood J."/>
            <person name="Kuo A."/>
            <person name="Brueggeman A."/>
            <person name="Dunigan D."/>
            <person name="Gurnon J."/>
            <person name="Ladunga I."/>
            <person name="Lindquist E."/>
            <person name="Lucas S."/>
            <person name="Pangilinan J."/>
            <person name="Proschold T."/>
            <person name="Salamov A."/>
            <person name="Schmutz J."/>
            <person name="Weeks D."/>
            <person name="Yamada T."/>
            <person name="Claverie J.M."/>
            <person name="Grigoriev I."/>
            <person name="Van Etten J."/>
            <person name="Lomsadze A."/>
            <person name="Borodovsky M."/>
        </authorList>
    </citation>
    <scope>NUCLEOTIDE SEQUENCE [LARGE SCALE GENOMIC DNA]</scope>
    <source>
        <strain evidence="7 8">C-169</strain>
    </source>
</reference>
<name>I0YV12_COCSC</name>
<dbReference type="CDD" id="cd00077">
    <property type="entry name" value="HDc"/>
    <property type="match status" value="1"/>
</dbReference>
<dbReference type="PRINTS" id="PR00387">
    <property type="entry name" value="PDIESTERASE1"/>
</dbReference>
<sequence>LDSEVLDSWDFDVFFFTPDQLIAYVALMFMHLGLTTQDVSRHEVCAQVRNQYRAVPYHNFFHCVDVTHATFRFIRLAGSRARMTPSEKLALMIAALCHDMDHPGLNNAFLINTRHEYARLYNDNSVLENRHVSLLYTLLADQPHADVLADMDDARWRDMRKTIINAIIHTDMVHHFPMVAKLNAAAINANVRGTEAAGADAGPGIFKTPEDRHFMLALMLHCADISNAVKPIAIAQKWANRVLEEFFLQGDQERAQGLPVSPLMDRHTTSLAISQINFIEFVVAPLFHQVGRVFPELRATVQYLWENRRLWNELYLADIEADTFKTQAEKDADRVRPSETHS</sequence>
<comment type="caution">
    <text evidence="7">The sequence shown here is derived from an EMBL/GenBank/DDBJ whole genome shotgun (WGS) entry which is preliminary data.</text>
</comment>
<dbReference type="InterPro" id="IPR023088">
    <property type="entry name" value="PDEase"/>
</dbReference>
<dbReference type="PROSITE" id="PS00126">
    <property type="entry name" value="PDEASE_I_1"/>
    <property type="match status" value="1"/>
</dbReference>
<feature type="binding site" evidence="5">
    <location>
        <position position="99"/>
    </location>
    <ligand>
        <name>Zn(2+)</name>
        <dbReference type="ChEBI" id="CHEBI:29105"/>
        <label>2</label>
    </ligand>
</feature>
<dbReference type="Pfam" id="PF00233">
    <property type="entry name" value="PDEase_I"/>
    <property type="match status" value="1"/>
</dbReference>
<dbReference type="InterPro" id="IPR036971">
    <property type="entry name" value="PDEase_catalytic_dom_sf"/>
</dbReference>
<feature type="binding site" evidence="4">
    <location>
        <position position="224"/>
    </location>
    <ligand>
        <name>AMP</name>
        <dbReference type="ChEBI" id="CHEBI:456215"/>
    </ligand>
</feature>
<protein>
    <submittedName>
        <fullName evidence="7">HD-domain/PDEase-like protein</fullName>
    </submittedName>
</protein>
<dbReference type="InterPro" id="IPR023174">
    <property type="entry name" value="PDEase_CS"/>
</dbReference>